<dbReference type="EMBL" id="JAUSVP010000024">
    <property type="protein sequence ID" value="MDQ0450009.1"/>
    <property type="molecule type" value="Genomic_DNA"/>
</dbReference>
<dbReference type="InterPro" id="IPR012495">
    <property type="entry name" value="TadE-like_dom"/>
</dbReference>
<organism evidence="2 3">
    <name type="scientific">Methylobacterium aerolatum</name>
    <dbReference type="NCBI Taxonomy" id="418708"/>
    <lineage>
        <taxon>Bacteria</taxon>
        <taxon>Pseudomonadati</taxon>
        <taxon>Pseudomonadota</taxon>
        <taxon>Alphaproteobacteria</taxon>
        <taxon>Hyphomicrobiales</taxon>
        <taxon>Methylobacteriaceae</taxon>
        <taxon>Methylobacterium</taxon>
    </lineage>
</organism>
<accession>A0ABU0I5W0</accession>
<comment type="caution">
    <text evidence="2">The sequence shown here is derived from an EMBL/GenBank/DDBJ whole genome shotgun (WGS) entry which is preliminary data.</text>
</comment>
<sequence>MAPSPTSIATSAPHGPRRRTGTLRRFVRARQGATAVEFGLIALPFLALLGASLENALVCWQQEILQQAVVDAGRQIYTGKFQTANAGVTNASTLMNNFRTALCTRSDGTPRTTIFPCANVRVSVTSASTFSSAAPVSPTATNGSGASDWNGNFSSYTCGGASAIMVVQAAVDIPVFFTFLGAQTVTLPNRRRVLQAATVFKVEPYTMNSVCS</sequence>
<proteinExistence type="predicted"/>
<dbReference type="Pfam" id="PF07811">
    <property type="entry name" value="TadE"/>
    <property type="match status" value="1"/>
</dbReference>
<evidence type="ECO:0000313" key="3">
    <source>
        <dbReference type="Proteomes" id="UP001231124"/>
    </source>
</evidence>
<gene>
    <name evidence="2" type="ORF">QO012_004534</name>
</gene>
<evidence type="ECO:0000313" key="2">
    <source>
        <dbReference type="EMBL" id="MDQ0450009.1"/>
    </source>
</evidence>
<evidence type="ECO:0000259" key="1">
    <source>
        <dbReference type="Pfam" id="PF07811"/>
    </source>
</evidence>
<feature type="domain" description="TadE-like" evidence="1">
    <location>
        <begin position="32"/>
        <end position="74"/>
    </location>
</feature>
<protein>
    <submittedName>
        <fullName evidence="2">Pilus assembly protein Flp/PilA</fullName>
    </submittedName>
</protein>
<reference evidence="2 3" key="1">
    <citation type="submission" date="2023-07" db="EMBL/GenBank/DDBJ databases">
        <title>Genomic Encyclopedia of Type Strains, Phase IV (KMG-IV): sequencing the most valuable type-strain genomes for metagenomic binning, comparative biology and taxonomic classification.</title>
        <authorList>
            <person name="Goeker M."/>
        </authorList>
    </citation>
    <scope>NUCLEOTIDE SEQUENCE [LARGE SCALE GENOMIC DNA]</scope>
    <source>
        <strain evidence="2 3">DSM 19013</strain>
    </source>
</reference>
<dbReference type="Proteomes" id="UP001231124">
    <property type="component" value="Unassembled WGS sequence"/>
</dbReference>
<dbReference type="RefSeq" id="WP_238208093.1">
    <property type="nucleotide sequence ID" value="NZ_BPQE01000044.1"/>
</dbReference>
<name>A0ABU0I5W0_9HYPH</name>
<keyword evidence="3" id="KW-1185">Reference proteome</keyword>